<dbReference type="PANTHER" id="PTHR30612:SF0">
    <property type="entry name" value="CHLOROPLAST PROTEIN-TRANSPORTING ATPASE"/>
    <property type="match status" value="1"/>
</dbReference>
<dbReference type="SUPFAM" id="SSF52540">
    <property type="entry name" value="P-loop containing nucleoside triphosphate hydrolases"/>
    <property type="match status" value="1"/>
</dbReference>
<evidence type="ECO:0000256" key="1">
    <source>
        <dbReference type="ARBA" id="ARBA00022448"/>
    </source>
</evidence>
<dbReference type="GO" id="GO:0043952">
    <property type="term" value="P:protein transport by the Sec complex"/>
    <property type="evidence" value="ECO:0007669"/>
    <property type="project" value="TreeGrafter"/>
</dbReference>
<dbReference type="Pfam" id="PF21090">
    <property type="entry name" value="P-loop_SecA"/>
    <property type="match status" value="1"/>
</dbReference>
<evidence type="ECO:0000256" key="4">
    <source>
        <dbReference type="ARBA" id="ARBA00022840"/>
    </source>
</evidence>
<keyword evidence="7" id="KW-0811">Translocation</keyword>
<dbReference type="PANTHER" id="PTHR30612">
    <property type="entry name" value="SECA INNER MEMBRANE COMPONENT OF SEC PROTEIN SECRETION SYSTEM"/>
    <property type="match status" value="1"/>
</dbReference>
<dbReference type="InterPro" id="IPR027417">
    <property type="entry name" value="P-loop_NTPase"/>
</dbReference>
<dbReference type="EMBL" id="CABDVU010000001">
    <property type="protein sequence ID" value="VTN14040.1"/>
    <property type="molecule type" value="Genomic_DNA"/>
</dbReference>
<dbReference type="InterPro" id="IPR000185">
    <property type="entry name" value="SecA"/>
</dbReference>
<protein>
    <submittedName>
        <fullName evidence="10">Preprotein translocase subunit SecA</fullName>
    </submittedName>
</protein>
<organism evidence="10 11">
    <name type="scientific">Raoultella terrigena</name>
    <name type="common">Klebsiella terrigena</name>
    <dbReference type="NCBI Taxonomy" id="577"/>
    <lineage>
        <taxon>Bacteria</taxon>
        <taxon>Pseudomonadati</taxon>
        <taxon>Pseudomonadota</taxon>
        <taxon>Gammaproteobacteria</taxon>
        <taxon>Enterobacterales</taxon>
        <taxon>Enterobacteriaceae</taxon>
        <taxon>Klebsiella/Raoultella group</taxon>
        <taxon>Raoultella</taxon>
    </lineage>
</organism>
<dbReference type="GO" id="GO:0005886">
    <property type="term" value="C:plasma membrane"/>
    <property type="evidence" value="ECO:0007669"/>
    <property type="project" value="TreeGrafter"/>
</dbReference>
<gene>
    <name evidence="10" type="primary">secA_5</name>
    <name evidence="10" type="ORF">NCTC9185_06090</name>
</gene>
<keyword evidence="1" id="KW-0813">Transport</keyword>
<dbReference type="Gene3D" id="3.40.50.300">
    <property type="entry name" value="P-loop containing nucleotide triphosphate hydrolases"/>
    <property type="match status" value="1"/>
</dbReference>
<dbReference type="GO" id="GO:0006886">
    <property type="term" value="P:intracellular protein transport"/>
    <property type="evidence" value="ECO:0007669"/>
    <property type="project" value="InterPro"/>
</dbReference>
<reference evidence="10 11" key="1">
    <citation type="submission" date="2019-04" db="EMBL/GenBank/DDBJ databases">
        <authorList>
            <consortium name="Pathogen Informatics"/>
        </authorList>
    </citation>
    <scope>NUCLEOTIDE SEQUENCE [LARGE SCALE GENOMIC DNA]</scope>
    <source>
        <strain evidence="10 11">NCTC9185</strain>
    </source>
</reference>
<keyword evidence="6" id="KW-1278">Translocase</keyword>
<evidence type="ECO:0000259" key="9">
    <source>
        <dbReference type="PROSITE" id="PS51196"/>
    </source>
</evidence>
<keyword evidence="5" id="KW-0653">Protein transport</keyword>
<evidence type="ECO:0000256" key="8">
    <source>
        <dbReference type="ARBA" id="ARBA00023136"/>
    </source>
</evidence>
<evidence type="ECO:0000256" key="3">
    <source>
        <dbReference type="ARBA" id="ARBA00022741"/>
    </source>
</evidence>
<keyword evidence="3" id="KW-0547">Nucleotide-binding</keyword>
<dbReference type="PROSITE" id="PS51196">
    <property type="entry name" value="SECA_MOTOR_DEAD"/>
    <property type="match status" value="1"/>
</dbReference>
<evidence type="ECO:0000256" key="5">
    <source>
        <dbReference type="ARBA" id="ARBA00022927"/>
    </source>
</evidence>
<dbReference type="InterPro" id="IPR044722">
    <property type="entry name" value="SecA_SF2_C"/>
</dbReference>
<evidence type="ECO:0000256" key="2">
    <source>
        <dbReference type="ARBA" id="ARBA00022475"/>
    </source>
</evidence>
<dbReference type="GO" id="GO:0006605">
    <property type="term" value="P:protein targeting"/>
    <property type="evidence" value="ECO:0007669"/>
    <property type="project" value="InterPro"/>
</dbReference>
<dbReference type="GO" id="GO:0005524">
    <property type="term" value="F:ATP binding"/>
    <property type="evidence" value="ECO:0007669"/>
    <property type="project" value="UniProtKB-KW"/>
</dbReference>
<proteinExistence type="predicted"/>
<keyword evidence="4" id="KW-0067">ATP-binding</keyword>
<name>A0A4U9D6A2_RAOTE</name>
<evidence type="ECO:0000256" key="6">
    <source>
        <dbReference type="ARBA" id="ARBA00022967"/>
    </source>
</evidence>
<evidence type="ECO:0000313" key="11">
    <source>
        <dbReference type="Proteomes" id="UP000339249"/>
    </source>
</evidence>
<dbReference type="GO" id="GO:0031522">
    <property type="term" value="C:cell envelope Sec protein transport complex"/>
    <property type="evidence" value="ECO:0007669"/>
    <property type="project" value="TreeGrafter"/>
</dbReference>
<feature type="domain" description="SecA family profile" evidence="9">
    <location>
        <begin position="1"/>
        <end position="104"/>
    </location>
</feature>
<keyword evidence="2" id="KW-1003">Cell membrane</keyword>
<evidence type="ECO:0000256" key="7">
    <source>
        <dbReference type="ARBA" id="ARBA00023010"/>
    </source>
</evidence>
<sequence length="104" mass="11366">MAGRGTDIVLGGSWQAEVAALEDPTPEADRPRSKADWQVRHEAVLASGGLHIIGTERHESRRIDNQLRGRSGRQGDAGSSRFYLSMEDALMRIFASDRVSGMDA</sequence>
<evidence type="ECO:0000313" key="10">
    <source>
        <dbReference type="EMBL" id="VTN14040.1"/>
    </source>
</evidence>
<dbReference type="InterPro" id="IPR014018">
    <property type="entry name" value="SecA_motor_DEAD"/>
</dbReference>
<dbReference type="GO" id="GO:0005829">
    <property type="term" value="C:cytosol"/>
    <property type="evidence" value="ECO:0007669"/>
    <property type="project" value="TreeGrafter"/>
</dbReference>
<dbReference type="AlphaFoldDB" id="A0A4U9D6A2"/>
<dbReference type="Proteomes" id="UP000339249">
    <property type="component" value="Unassembled WGS sequence"/>
</dbReference>
<keyword evidence="8" id="KW-0472">Membrane</keyword>
<accession>A0A4U9D6A2</accession>